<dbReference type="Proteomes" id="UP001607302">
    <property type="component" value="Unassembled WGS sequence"/>
</dbReference>
<evidence type="ECO:0000313" key="1">
    <source>
        <dbReference type="EMBL" id="KAL2724391.1"/>
    </source>
</evidence>
<sequence length="46" mass="5470">MATCDLLDQFRIVFRRVNIEVLTGCLFCKYQRNIKYFTAIVHVAMK</sequence>
<accession>A0ABD2AUV5</accession>
<name>A0ABD2AUV5_VESSQ</name>
<reference evidence="1 2" key="1">
    <citation type="journal article" date="2024" name="Ann. Entomol. Soc. Am.">
        <title>Genomic analyses of the southern and eastern yellowjacket wasps (Hymenoptera: Vespidae) reveal evolutionary signatures of social life.</title>
        <authorList>
            <person name="Catto M.A."/>
            <person name="Caine P.B."/>
            <person name="Orr S.E."/>
            <person name="Hunt B.G."/>
            <person name="Goodisman M.A.D."/>
        </authorList>
    </citation>
    <scope>NUCLEOTIDE SEQUENCE [LARGE SCALE GENOMIC DNA]</scope>
    <source>
        <strain evidence="1">233</strain>
        <tissue evidence="1">Head and thorax</tissue>
    </source>
</reference>
<organism evidence="1 2">
    <name type="scientific">Vespula squamosa</name>
    <name type="common">Southern yellow jacket</name>
    <name type="synonym">Wasp</name>
    <dbReference type="NCBI Taxonomy" id="30214"/>
    <lineage>
        <taxon>Eukaryota</taxon>
        <taxon>Metazoa</taxon>
        <taxon>Ecdysozoa</taxon>
        <taxon>Arthropoda</taxon>
        <taxon>Hexapoda</taxon>
        <taxon>Insecta</taxon>
        <taxon>Pterygota</taxon>
        <taxon>Neoptera</taxon>
        <taxon>Endopterygota</taxon>
        <taxon>Hymenoptera</taxon>
        <taxon>Apocrita</taxon>
        <taxon>Aculeata</taxon>
        <taxon>Vespoidea</taxon>
        <taxon>Vespidae</taxon>
        <taxon>Vespinae</taxon>
        <taxon>Vespula</taxon>
    </lineage>
</organism>
<keyword evidence="2" id="KW-1185">Reference proteome</keyword>
<dbReference type="AlphaFoldDB" id="A0ABD2AUV5"/>
<gene>
    <name evidence="1" type="ORF">V1478_008904</name>
</gene>
<comment type="caution">
    <text evidence="1">The sequence shown here is derived from an EMBL/GenBank/DDBJ whole genome shotgun (WGS) entry which is preliminary data.</text>
</comment>
<dbReference type="EMBL" id="JAUDFV010000139">
    <property type="protein sequence ID" value="KAL2724391.1"/>
    <property type="molecule type" value="Genomic_DNA"/>
</dbReference>
<proteinExistence type="predicted"/>
<protein>
    <submittedName>
        <fullName evidence="1">Uncharacterized protein</fullName>
    </submittedName>
</protein>
<evidence type="ECO:0000313" key="2">
    <source>
        <dbReference type="Proteomes" id="UP001607302"/>
    </source>
</evidence>